<accession>A0A0L8VCK3</accession>
<evidence type="ECO:0000313" key="3">
    <source>
        <dbReference type="Proteomes" id="UP000036958"/>
    </source>
</evidence>
<evidence type="ECO:0000313" key="2">
    <source>
        <dbReference type="EMBL" id="KOH46171.1"/>
    </source>
</evidence>
<dbReference type="EMBL" id="LGIA01000043">
    <property type="protein sequence ID" value="KOH46171.1"/>
    <property type="molecule type" value="Genomic_DNA"/>
</dbReference>
<feature type="coiled-coil region" evidence="1">
    <location>
        <begin position="79"/>
        <end position="106"/>
    </location>
</feature>
<comment type="caution">
    <text evidence="2">The sequence shown here is derived from an EMBL/GenBank/DDBJ whole genome shotgun (WGS) entry which is preliminary data.</text>
</comment>
<reference evidence="3" key="1">
    <citation type="submission" date="2015-07" db="EMBL/GenBank/DDBJ databases">
        <title>Genome sequencing of Sunxiuqinia dokdonensis strain SK.</title>
        <authorList>
            <person name="Ahn S."/>
            <person name="Kim B.-C."/>
        </authorList>
    </citation>
    <scope>NUCLEOTIDE SEQUENCE [LARGE SCALE GENOMIC DNA]</scope>
    <source>
        <strain evidence="3">SK</strain>
    </source>
</reference>
<keyword evidence="3" id="KW-1185">Reference proteome</keyword>
<dbReference type="OrthoDB" id="1118012at2"/>
<organism evidence="2 3">
    <name type="scientific">Sunxiuqinia dokdonensis</name>
    <dbReference type="NCBI Taxonomy" id="1409788"/>
    <lineage>
        <taxon>Bacteria</taxon>
        <taxon>Pseudomonadati</taxon>
        <taxon>Bacteroidota</taxon>
        <taxon>Bacteroidia</taxon>
        <taxon>Marinilabiliales</taxon>
        <taxon>Prolixibacteraceae</taxon>
        <taxon>Sunxiuqinia</taxon>
    </lineage>
</organism>
<dbReference type="RefSeq" id="WP_053180357.1">
    <property type="nucleotide sequence ID" value="NZ_LGIA01000043.1"/>
</dbReference>
<keyword evidence="1" id="KW-0175">Coiled coil</keyword>
<gene>
    <name evidence="2" type="ORF">NC99_10340</name>
</gene>
<dbReference type="STRING" id="1409788.NC99_10340"/>
<sequence>MNLSRIFFIALIAALLFSCGKSEKELAAERLTLAENTYQKGDTTQALQHLDTLSMKYKGAIETLVKADQFRKKIYGDLFYQAQDEMDSLQVKLEKLEAKFVKEKTDFDRYTQYVHKRQQFERRWDKSFIQIHLDERGELYISSNYYGDQWLEHTGLRVYDQDIQAKTEKVELDNVLNHRSDFMETKWEKVSYRDGADNGVIEFIAEHADRNLKAVFLGSRYYYIILEEYDKQAIKDALALSALLKQKAKLEKQIQSLQSKVG</sequence>
<proteinExistence type="predicted"/>
<name>A0A0L8VCK3_9BACT</name>
<dbReference type="AlphaFoldDB" id="A0A0L8VCK3"/>
<evidence type="ECO:0000256" key="1">
    <source>
        <dbReference type="SAM" id="Coils"/>
    </source>
</evidence>
<dbReference type="PROSITE" id="PS51257">
    <property type="entry name" value="PROKAR_LIPOPROTEIN"/>
    <property type="match status" value="1"/>
</dbReference>
<dbReference type="Proteomes" id="UP000036958">
    <property type="component" value="Unassembled WGS sequence"/>
</dbReference>
<evidence type="ECO:0008006" key="4">
    <source>
        <dbReference type="Google" id="ProtNLM"/>
    </source>
</evidence>
<protein>
    <recommendedName>
        <fullName evidence="4">Lipoprotein</fullName>
    </recommendedName>
</protein>